<reference evidence="2" key="1">
    <citation type="journal article" date="2021" name="Proc. Natl. Acad. Sci. U.S.A.">
        <title>A Catalog of Tens of Thousands of Viruses from Human Metagenomes Reveals Hidden Associations with Chronic Diseases.</title>
        <authorList>
            <person name="Tisza M.J."/>
            <person name="Buck C.B."/>
        </authorList>
    </citation>
    <scope>NUCLEOTIDE SEQUENCE</scope>
    <source>
        <strain evidence="2">Ct73D3</strain>
    </source>
</reference>
<dbReference type="EMBL" id="BK015644">
    <property type="protein sequence ID" value="DAE17684.1"/>
    <property type="molecule type" value="Genomic_DNA"/>
</dbReference>
<keyword evidence="1" id="KW-0812">Transmembrane</keyword>
<protein>
    <submittedName>
        <fullName evidence="2">Uncharacterized protein</fullName>
    </submittedName>
</protein>
<organism evidence="2">
    <name type="scientific">Siphoviridae sp. ct73D3</name>
    <dbReference type="NCBI Taxonomy" id="2825347"/>
    <lineage>
        <taxon>Viruses</taxon>
        <taxon>Duplodnaviria</taxon>
        <taxon>Heunggongvirae</taxon>
        <taxon>Uroviricota</taxon>
        <taxon>Caudoviricetes</taxon>
    </lineage>
</organism>
<evidence type="ECO:0000256" key="1">
    <source>
        <dbReference type="SAM" id="Phobius"/>
    </source>
</evidence>
<name>A0A8S5QGL1_9CAUD</name>
<keyword evidence="1" id="KW-1133">Transmembrane helix</keyword>
<proteinExistence type="predicted"/>
<sequence>MLHKIIYLYFINYINSIICYIIYYLCVIKNEVITIKRYTIMNTKEIEIGLRYRVSGDLANGRYADGTPRISHDDVVRVIKRITDTHVILECGRRFIINDNLKIEKF</sequence>
<evidence type="ECO:0000313" key="2">
    <source>
        <dbReference type="EMBL" id="DAE17684.1"/>
    </source>
</evidence>
<feature type="transmembrane region" description="Helical" evidence="1">
    <location>
        <begin position="6"/>
        <end position="27"/>
    </location>
</feature>
<keyword evidence="1" id="KW-0472">Membrane</keyword>
<accession>A0A8S5QGL1</accession>